<dbReference type="InterPro" id="IPR053812">
    <property type="entry name" value="HTH_Sigma70_ECF-like"/>
</dbReference>
<evidence type="ECO:0000313" key="7">
    <source>
        <dbReference type="Proteomes" id="UP000613768"/>
    </source>
</evidence>
<gene>
    <name evidence="6" type="ORF">IFO71_04945</name>
</gene>
<evidence type="ECO:0000313" key="6">
    <source>
        <dbReference type="EMBL" id="MBD8525083.1"/>
    </source>
</evidence>
<dbReference type="AlphaFoldDB" id="A0AAW3ZGZ0"/>
<accession>A0AAW3ZGZ0</accession>
<organism evidence="6 7">
    <name type="scientific">Pseudomarimonas arenosa</name>
    <dbReference type="NCBI Taxonomy" id="2774145"/>
    <lineage>
        <taxon>Bacteria</taxon>
        <taxon>Pseudomonadati</taxon>
        <taxon>Pseudomonadota</taxon>
        <taxon>Gammaproteobacteria</taxon>
        <taxon>Lysobacterales</taxon>
        <taxon>Lysobacteraceae</taxon>
        <taxon>Pseudomarimonas</taxon>
    </lineage>
</organism>
<dbReference type="InterPro" id="IPR039425">
    <property type="entry name" value="RNA_pol_sigma-70-like"/>
</dbReference>
<dbReference type="EMBL" id="JACYTR010000006">
    <property type="protein sequence ID" value="MBD8525083.1"/>
    <property type="molecule type" value="Genomic_DNA"/>
</dbReference>
<dbReference type="Proteomes" id="UP000613768">
    <property type="component" value="Unassembled WGS sequence"/>
</dbReference>
<dbReference type="InterPro" id="IPR014284">
    <property type="entry name" value="RNA_pol_sigma-70_dom"/>
</dbReference>
<dbReference type="InterPro" id="IPR036388">
    <property type="entry name" value="WH-like_DNA-bd_sf"/>
</dbReference>
<keyword evidence="4" id="KW-0804">Transcription</keyword>
<evidence type="ECO:0000256" key="2">
    <source>
        <dbReference type="ARBA" id="ARBA00023015"/>
    </source>
</evidence>
<dbReference type="RefSeq" id="WP_192028428.1">
    <property type="nucleotide sequence ID" value="NZ_JACYTR010000006.1"/>
</dbReference>
<evidence type="ECO:0000256" key="4">
    <source>
        <dbReference type="ARBA" id="ARBA00023163"/>
    </source>
</evidence>
<keyword evidence="7" id="KW-1185">Reference proteome</keyword>
<name>A0AAW3ZGZ0_9GAMM</name>
<dbReference type="PANTHER" id="PTHR43133">
    <property type="entry name" value="RNA POLYMERASE ECF-TYPE SIGMA FACTO"/>
    <property type="match status" value="1"/>
</dbReference>
<reference evidence="6 7" key="1">
    <citation type="submission" date="2020-09" db="EMBL/GenBank/DDBJ databases">
        <title>Pseudoxanthomonas sp. CAU 1598 isolated from sand of Yaerae Beach.</title>
        <authorList>
            <person name="Kim W."/>
        </authorList>
    </citation>
    <scope>NUCLEOTIDE SEQUENCE [LARGE SCALE GENOMIC DNA]</scope>
    <source>
        <strain evidence="6 7">CAU 1598</strain>
    </source>
</reference>
<dbReference type="SUPFAM" id="SSF88946">
    <property type="entry name" value="Sigma2 domain of RNA polymerase sigma factors"/>
    <property type="match status" value="1"/>
</dbReference>
<protein>
    <submittedName>
        <fullName evidence="6">Sigma-70 family RNA polymerase sigma factor</fullName>
    </submittedName>
</protein>
<keyword evidence="2" id="KW-0805">Transcription regulation</keyword>
<dbReference type="NCBIfam" id="TIGR02999">
    <property type="entry name" value="Sig-70_X6"/>
    <property type="match status" value="1"/>
</dbReference>
<keyword evidence="3" id="KW-0731">Sigma factor</keyword>
<dbReference type="InterPro" id="IPR013325">
    <property type="entry name" value="RNA_pol_sigma_r2"/>
</dbReference>
<dbReference type="GO" id="GO:0006352">
    <property type="term" value="P:DNA-templated transcription initiation"/>
    <property type="evidence" value="ECO:0007669"/>
    <property type="project" value="InterPro"/>
</dbReference>
<dbReference type="InterPro" id="IPR011517">
    <property type="entry name" value="RNA_pol_sigma70_ECF-like"/>
</dbReference>
<dbReference type="Pfam" id="PF07638">
    <property type="entry name" value="Sigma70_ECF"/>
    <property type="match status" value="1"/>
</dbReference>
<evidence type="ECO:0000256" key="3">
    <source>
        <dbReference type="ARBA" id="ARBA00023082"/>
    </source>
</evidence>
<dbReference type="NCBIfam" id="TIGR02937">
    <property type="entry name" value="sigma70-ECF"/>
    <property type="match status" value="1"/>
</dbReference>
<proteinExistence type="inferred from homology"/>
<evidence type="ECO:0000256" key="1">
    <source>
        <dbReference type="ARBA" id="ARBA00010641"/>
    </source>
</evidence>
<comment type="caution">
    <text evidence="6">The sequence shown here is derived from an EMBL/GenBank/DDBJ whole genome shotgun (WGS) entry which is preliminary data.</text>
</comment>
<dbReference type="Gene3D" id="1.10.10.10">
    <property type="entry name" value="Winged helix-like DNA-binding domain superfamily/Winged helix DNA-binding domain"/>
    <property type="match status" value="1"/>
</dbReference>
<comment type="similarity">
    <text evidence="1">Belongs to the sigma-70 factor family. ECF subfamily.</text>
</comment>
<sequence>MQIDTQASNGVEQNASELTGLLAAWGAGDGQARERLIALVYPELNRLAQRQLQRERASTLRTGDLLHEACIRLLRSPPQACNDRRHFYAIAATVMRRVLVEHARNRAAIKRQAERVEEDELALPAPPDGFPDWLLLDQALGGLREVDDAACEAVELHLIAGLSLEECASLQQVSRATVVRSLRFGRAWLRDFLQQGEPEC</sequence>
<dbReference type="Gene3D" id="1.10.1740.10">
    <property type="match status" value="1"/>
</dbReference>
<feature type="domain" description="RNA polymerase sigma-70 ECF-like HTH" evidence="5">
    <location>
        <begin position="16"/>
        <end position="193"/>
    </location>
</feature>
<evidence type="ECO:0000259" key="5">
    <source>
        <dbReference type="Pfam" id="PF07638"/>
    </source>
</evidence>
<dbReference type="PANTHER" id="PTHR43133:SF39">
    <property type="entry name" value="SIMILAR TO RNA POLYMERASE SIGMA-E FACTOR"/>
    <property type="match status" value="1"/>
</dbReference>
<dbReference type="InterPro" id="IPR013324">
    <property type="entry name" value="RNA_pol_sigma_r3/r4-like"/>
</dbReference>
<dbReference type="SUPFAM" id="SSF88659">
    <property type="entry name" value="Sigma3 and sigma4 domains of RNA polymerase sigma factors"/>
    <property type="match status" value="1"/>
</dbReference>
<dbReference type="GO" id="GO:0016987">
    <property type="term" value="F:sigma factor activity"/>
    <property type="evidence" value="ECO:0007669"/>
    <property type="project" value="UniProtKB-KW"/>
</dbReference>